<sequence length="167" mass="18006">MIMRNTLVLFLLGGLIISSCSTDKVDGTSPDAILGTWDLTALDIDQQTASDEEEFGQVILSELSAENCYLVSLTFNQDSSLITEDASNYLEIGVNAGGTGLEVPCPSQRDTETTTYTYADGVLTFVDENQATVSLNVTIDGRTMIISAQELDVENFNAGGELIFSKR</sequence>
<proteinExistence type="predicted"/>
<gene>
    <name evidence="1" type="ORF">EQY75_01170</name>
</gene>
<organism evidence="1 2">
    <name type="scientific">Muriicola soli</name>
    <dbReference type="NCBI Taxonomy" id="2507538"/>
    <lineage>
        <taxon>Bacteria</taxon>
        <taxon>Pseudomonadati</taxon>
        <taxon>Bacteroidota</taxon>
        <taxon>Flavobacteriia</taxon>
        <taxon>Flavobacteriales</taxon>
        <taxon>Flavobacteriaceae</taxon>
        <taxon>Muriicola</taxon>
    </lineage>
</organism>
<reference evidence="1 2" key="1">
    <citation type="submission" date="2019-01" db="EMBL/GenBank/DDBJ databases">
        <title>Muriicola soli sp. nov., isolated from soil.</title>
        <authorList>
            <person name="Kang H.J."/>
            <person name="Kim S.B."/>
        </authorList>
    </citation>
    <scope>NUCLEOTIDE SEQUENCE [LARGE SCALE GENOMIC DNA]</scope>
    <source>
        <strain evidence="1 2">MMS17-SY002</strain>
    </source>
</reference>
<protein>
    <submittedName>
        <fullName evidence="1">Uncharacterized protein</fullName>
    </submittedName>
</protein>
<dbReference type="EMBL" id="CP035544">
    <property type="protein sequence ID" value="QBA63281.1"/>
    <property type="molecule type" value="Genomic_DNA"/>
</dbReference>
<dbReference type="AlphaFoldDB" id="A0A411E6G6"/>
<dbReference type="Proteomes" id="UP000290889">
    <property type="component" value="Chromosome"/>
</dbReference>
<keyword evidence="2" id="KW-1185">Reference proteome</keyword>
<dbReference type="KEGG" id="mur:EQY75_01170"/>
<name>A0A411E6G6_9FLAO</name>
<accession>A0A411E6G6</accession>
<dbReference type="PROSITE" id="PS51257">
    <property type="entry name" value="PROKAR_LIPOPROTEIN"/>
    <property type="match status" value="1"/>
</dbReference>
<evidence type="ECO:0000313" key="2">
    <source>
        <dbReference type="Proteomes" id="UP000290889"/>
    </source>
</evidence>
<dbReference type="OrthoDB" id="1434105at2"/>
<evidence type="ECO:0000313" key="1">
    <source>
        <dbReference type="EMBL" id="QBA63281.1"/>
    </source>
</evidence>